<comment type="caution">
    <text evidence="1">The sequence shown here is derived from an EMBL/GenBank/DDBJ whole genome shotgun (WGS) entry which is preliminary data.</text>
</comment>
<organism evidence="1 2">
    <name type="scientific">Ensete ventricosum</name>
    <name type="common">Abyssinian banana</name>
    <name type="synonym">Musa ensete</name>
    <dbReference type="NCBI Taxonomy" id="4639"/>
    <lineage>
        <taxon>Eukaryota</taxon>
        <taxon>Viridiplantae</taxon>
        <taxon>Streptophyta</taxon>
        <taxon>Embryophyta</taxon>
        <taxon>Tracheophyta</taxon>
        <taxon>Spermatophyta</taxon>
        <taxon>Magnoliopsida</taxon>
        <taxon>Liliopsida</taxon>
        <taxon>Zingiberales</taxon>
        <taxon>Musaceae</taxon>
        <taxon>Ensete</taxon>
    </lineage>
</organism>
<proteinExistence type="predicted"/>
<gene>
    <name evidence="1" type="ORF">B296_00004696</name>
</gene>
<dbReference type="AlphaFoldDB" id="A0A427B811"/>
<protein>
    <submittedName>
        <fullName evidence="1">Uncharacterized protein</fullName>
    </submittedName>
</protein>
<name>A0A427B811_ENSVE</name>
<dbReference type="EMBL" id="AMZH03000262">
    <property type="protein sequence ID" value="RRT84622.1"/>
    <property type="molecule type" value="Genomic_DNA"/>
</dbReference>
<reference evidence="1 2" key="1">
    <citation type="journal article" date="2014" name="Agronomy (Basel)">
        <title>A Draft Genome Sequence for Ensete ventricosum, the Drought-Tolerant Tree Against Hunger.</title>
        <authorList>
            <person name="Harrison J."/>
            <person name="Moore K.A."/>
            <person name="Paszkiewicz K."/>
            <person name="Jones T."/>
            <person name="Grant M."/>
            <person name="Ambacheew D."/>
            <person name="Muzemil S."/>
            <person name="Studholme D.J."/>
        </authorList>
    </citation>
    <scope>NUCLEOTIDE SEQUENCE [LARGE SCALE GENOMIC DNA]</scope>
</reference>
<accession>A0A427B811</accession>
<evidence type="ECO:0000313" key="1">
    <source>
        <dbReference type="EMBL" id="RRT84622.1"/>
    </source>
</evidence>
<sequence length="80" mass="8602">MAEMLARLDSIQVHKDTHVGSEEVWCLVGSKRCLANGPEELEANLFSSPDPVLTLKPNALHGAALSRTILGSPGMIRCFA</sequence>
<evidence type="ECO:0000313" key="2">
    <source>
        <dbReference type="Proteomes" id="UP000287651"/>
    </source>
</evidence>
<dbReference type="Proteomes" id="UP000287651">
    <property type="component" value="Unassembled WGS sequence"/>
</dbReference>